<comment type="caution">
    <text evidence="1">The sequence shown here is derived from an EMBL/GenBank/DDBJ whole genome shotgun (WGS) entry which is preliminary data.</text>
</comment>
<keyword evidence="2" id="KW-1185">Reference proteome</keyword>
<sequence>MVDHDQHWTALGKFVVQVPQRGLVLRQRLVVDLLTCWVQSVAGCSTLPTSRPRNSRYSVLLIDAPLFVRLVDESDEGCRQARYEATNAKTPCPYQRSIPPPAPATPRIMRTTAAREPYRFWRPGPLELGSRKVTAADRVMASLHSE</sequence>
<gene>
    <name evidence="1" type="ORF">FHU29_003292</name>
</gene>
<evidence type="ECO:0000313" key="1">
    <source>
        <dbReference type="EMBL" id="MBB3038823.1"/>
    </source>
</evidence>
<accession>A0A839RSA9</accession>
<dbReference type="Proteomes" id="UP000567922">
    <property type="component" value="Unassembled WGS sequence"/>
</dbReference>
<dbReference type="EMBL" id="JACHWS010000003">
    <property type="protein sequence ID" value="MBB3038823.1"/>
    <property type="molecule type" value="Genomic_DNA"/>
</dbReference>
<dbReference type="AlphaFoldDB" id="A0A839RSA9"/>
<reference evidence="1 2" key="1">
    <citation type="submission" date="2020-08" db="EMBL/GenBank/DDBJ databases">
        <title>Sequencing the genomes of 1000 actinobacteria strains.</title>
        <authorList>
            <person name="Klenk H.-P."/>
        </authorList>
    </citation>
    <scope>NUCLEOTIDE SEQUENCE [LARGE SCALE GENOMIC DNA]</scope>
    <source>
        <strain evidence="1 2">DSM 45258</strain>
    </source>
</reference>
<name>A0A839RSA9_9ACTN</name>
<evidence type="ECO:0000313" key="2">
    <source>
        <dbReference type="Proteomes" id="UP000567922"/>
    </source>
</evidence>
<proteinExistence type="predicted"/>
<organism evidence="1 2">
    <name type="scientific">Hoyosella altamirensis</name>
    <dbReference type="NCBI Taxonomy" id="616997"/>
    <lineage>
        <taxon>Bacteria</taxon>
        <taxon>Bacillati</taxon>
        <taxon>Actinomycetota</taxon>
        <taxon>Actinomycetes</taxon>
        <taxon>Mycobacteriales</taxon>
        <taxon>Hoyosellaceae</taxon>
        <taxon>Hoyosella</taxon>
    </lineage>
</organism>
<protein>
    <submittedName>
        <fullName evidence="1">Uncharacterized protein</fullName>
    </submittedName>
</protein>